<sequence length="25" mass="3074">MCLKQLCQNLNRLFERRKICSLFIC</sequence>
<protein>
    <submittedName>
        <fullName evidence="1">Uncharacterized protein</fullName>
    </submittedName>
</protein>
<dbReference type="InParanoid" id="K4BT21"/>
<reference evidence="1" key="2">
    <citation type="submission" date="2015-06" db="UniProtKB">
        <authorList>
            <consortium name="EnsemblPlants"/>
        </authorList>
    </citation>
    <scope>IDENTIFICATION</scope>
    <source>
        <strain evidence="1">cv. Heinz 1706</strain>
    </source>
</reference>
<dbReference type="AlphaFoldDB" id="K4BT21"/>
<dbReference type="EnsemblPlants" id="Solyc04g063310.1.1">
    <property type="protein sequence ID" value="Solyc04g063310.1.1"/>
    <property type="gene ID" value="Solyc04g063310.1"/>
</dbReference>
<accession>K4BT21</accession>
<dbReference type="Proteomes" id="UP000004994">
    <property type="component" value="Chromosome 4"/>
</dbReference>
<dbReference type="Gramene" id="Solyc04g063310.1.1">
    <property type="protein sequence ID" value="Solyc04g063310.1.1"/>
    <property type="gene ID" value="Solyc04g063310.1"/>
</dbReference>
<dbReference type="PaxDb" id="4081-Solyc04g063310.1.1"/>
<reference evidence="1" key="1">
    <citation type="journal article" date="2012" name="Nature">
        <title>The tomato genome sequence provides insights into fleshy fruit evolution.</title>
        <authorList>
            <consortium name="Tomato Genome Consortium"/>
        </authorList>
    </citation>
    <scope>NUCLEOTIDE SEQUENCE [LARGE SCALE GENOMIC DNA]</scope>
    <source>
        <strain evidence="1">cv. Heinz 1706</strain>
    </source>
</reference>
<evidence type="ECO:0000313" key="2">
    <source>
        <dbReference type="Proteomes" id="UP000004994"/>
    </source>
</evidence>
<name>K4BT21_SOLLC</name>
<evidence type="ECO:0000313" key="1">
    <source>
        <dbReference type="EnsemblPlants" id="Solyc04g063310.1.1"/>
    </source>
</evidence>
<dbReference type="HOGENOM" id="CLU_3419823_0_0_1"/>
<organism evidence="1">
    <name type="scientific">Solanum lycopersicum</name>
    <name type="common">Tomato</name>
    <name type="synonym">Lycopersicon esculentum</name>
    <dbReference type="NCBI Taxonomy" id="4081"/>
    <lineage>
        <taxon>Eukaryota</taxon>
        <taxon>Viridiplantae</taxon>
        <taxon>Streptophyta</taxon>
        <taxon>Embryophyta</taxon>
        <taxon>Tracheophyta</taxon>
        <taxon>Spermatophyta</taxon>
        <taxon>Magnoliopsida</taxon>
        <taxon>eudicotyledons</taxon>
        <taxon>Gunneridae</taxon>
        <taxon>Pentapetalae</taxon>
        <taxon>asterids</taxon>
        <taxon>lamiids</taxon>
        <taxon>Solanales</taxon>
        <taxon>Solanaceae</taxon>
        <taxon>Solanoideae</taxon>
        <taxon>Solaneae</taxon>
        <taxon>Solanum</taxon>
        <taxon>Solanum subgen. Lycopersicon</taxon>
    </lineage>
</organism>
<proteinExistence type="predicted"/>
<keyword evidence="2" id="KW-1185">Reference proteome</keyword>